<reference evidence="3" key="1">
    <citation type="journal article" date="2019" name="Int. J. Syst. Evol. Microbiol.">
        <title>The Global Catalogue of Microorganisms (GCM) 10K type strain sequencing project: providing services to taxonomists for standard genome sequencing and annotation.</title>
        <authorList>
            <consortium name="The Broad Institute Genomics Platform"/>
            <consortium name="The Broad Institute Genome Sequencing Center for Infectious Disease"/>
            <person name="Wu L."/>
            <person name="Ma J."/>
        </authorList>
    </citation>
    <scope>NUCLEOTIDE SEQUENCE [LARGE SCALE GENOMIC DNA]</scope>
    <source>
        <strain evidence="3">JCM 13518</strain>
    </source>
</reference>
<evidence type="ECO:0000313" key="2">
    <source>
        <dbReference type="EMBL" id="GAA1750359.1"/>
    </source>
</evidence>
<feature type="transmembrane region" description="Helical" evidence="1">
    <location>
        <begin position="65"/>
        <end position="94"/>
    </location>
</feature>
<dbReference type="EMBL" id="BAAAME010000005">
    <property type="protein sequence ID" value="GAA1750359.1"/>
    <property type="molecule type" value="Genomic_DNA"/>
</dbReference>
<feature type="transmembrane region" description="Helical" evidence="1">
    <location>
        <begin position="106"/>
        <end position="134"/>
    </location>
</feature>
<name>A0ABP4WEK1_9ACTN</name>
<keyword evidence="1" id="KW-0812">Transmembrane</keyword>
<comment type="caution">
    <text evidence="2">The sequence shown here is derived from an EMBL/GenBank/DDBJ whole genome shotgun (WGS) entry which is preliminary data.</text>
</comment>
<keyword evidence="3" id="KW-1185">Reference proteome</keyword>
<protein>
    <submittedName>
        <fullName evidence="2">Uncharacterized protein</fullName>
    </submittedName>
</protein>
<proteinExistence type="predicted"/>
<feature type="transmembrane region" description="Helical" evidence="1">
    <location>
        <begin position="210"/>
        <end position="235"/>
    </location>
</feature>
<dbReference type="RefSeq" id="WP_344203584.1">
    <property type="nucleotide sequence ID" value="NZ_BAAAME010000005.1"/>
</dbReference>
<keyword evidence="1" id="KW-0472">Membrane</keyword>
<evidence type="ECO:0000313" key="3">
    <source>
        <dbReference type="Proteomes" id="UP001501057"/>
    </source>
</evidence>
<feature type="transmembrane region" description="Helical" evidence="1">
    <location>
        <begin position="186"/>
        <end position="204"/>
    </location>
</feature>
<feature type="transmembrane region" description="Helical" evidence="1">
    <location>
        <begin position="24"/>
        <end position="45"/>
    </location>
</feature>
<keyword evidence="1" id="KW-1133">Transmembrane helix</keyword>
<organism evidence="2 3">
    <name type="scientific">Aeromicrobium alkaliterrae</name>
    <dbReference type="NCBI Taxonomy" id="302168"/>
    <lineage>
        <taxon>Bacteria</taxon>
        <taxon>Bacillati</taxon>
        <taxon>Actinomycetota</taxon>
        <taxon>Actinomycetes</taxon>
        <taxon>Propionibacteriales</taxon>
        <taxon>Nocardioidaceae</taxon>
        <taxon>Aeromicrobium</taxon>
    </lineage>
</organism>
<sequence length="260" mass="28015">MTLTAVPRVPVAEVPPPLSLRRRALLVCGWIGPAVIAVAFAGWLIAGVLPFPLGPDDSESKVVEFYAGGMHVVLGIGLATIGVSLLSPLVAAISHLMDTGEPGARLVSLVQLVSGTVTAVLLFVPMLIMAIIAFRPERDPELTVMLNDLAWLLFITPIMPFIIQNLAVAASALFDDASPFPRWMGYLNCWIAFTFSFDVLALVVHRGPFAWNGILIFWLALTTYSVFLLVMGLFVRHQALLPEDDDAPATSADLVGEVVQ</sequence>
<evidence type="ECO:0000256" key="1">
    <source>
        <dbReference type="SAM" id="Phobius"/>
    </source>
</evidence>
<accession>A0ABP4WEK1</accession>
<feature type="transmembrane region" description="Helical" evidence="1">
    <location>
        <begin position="149"/>
        <end position="174"/>
    </location>
</feature>
<gene>
    <name evidence="2" type="ORF">GCM10009710_32850</name>
</gene>
<dbReference type="Proteomes" id="UP001501057">
    <property type="component" value="Unassembled WGS sequence"/>
</dbReference>